<evidence type="ECO:0000313" key="2">
    <source>
        <dbReference type="EMBL" id="KAF2488108.1"/>
    </source>
</evidence>
<dbReference type="EMBL" id="MU001631">
    <property type="protein sequence ID" value="KAF2488108.1"/>
    <property type="molecule type" value="Genomic_DNA"/>
</dbReference>
<dbReference type="RefSeq" id="XP_033594677.1">
    <property type="nucleotide sequence ID" value="XM_033738194.1"/>
</dbReference>
<evidence type="ECO:0000313" key="3">
    <source>
        <dbReference type="Proteomes" id="UP000799767"/>
    </source>
</evidence>
<dbReference type="Proteomes" id="UP000799767">
    <property type="component" value="Unassembled WGS sequence"/>
</dbReference>
<dbReference type="GeneID" id="54479196"/>
<protein>
    <submittedName>
        <fullName evidence="2">Uncharacterized protein</fullName>
    </submittedName>
</protein>
<organism evidence="2 3">
    <name type="scientific">Neohortaea acidophila</name>
    <dbReference type="NCBI Taxonomy" id="245834"/>
    <lineage>
        <taxon>Eukaryota</taxon>
        <taxon>Fungi</taxon>
        <taxon>Dikarya</taxon>
        <taxon>Ascomycota</taxon>
        <taxon>Pezizomycotina</taxon>
        <taxon>Dothideomycetes</taxon>
        <taxon>Dothideomycetidae</taxon>
        <taxon>Mycosphaerellales</taxon>
        <taxon>Teratosphaeriaceae</taxon>
        <taxon>Neohortaea</taxon>
    </lineage>
</organism>
<gene>
    <name evidence="2" type="ORF">BDY17DRAFT_350850</name>
</gene>
<proteinExistence type="predicted"/>
<keyword evidence="3" id="KW-1185">Reference proteome</keyword>
<name>A0A6A6Q6N8_9PEZI</name>
<reference evidence="2" key="1">
    <citation type="journal article" date="2020" name="Stud. Mycol.">
        <title>101 Dothideomycetes genomes: a test case for predicting lifestyles and emergence of pathogens.</title>
        <authorList>
            <person name="Haridas S."/>
            <person name="Albert R."/>
            <person name="Binder M."/>
            <person name="Bloem J."/>
            <person name="Labutti K."/>
            <person name="Salamov A."/>
            <person name="Andreopoulos B."/>
            <person name="Baker S."/>
            <person name="Barry K."/>
            <person name="Bills G."/>
            <person name="Bluhm B."/>
            <person name="Cannon C."/>
            <person name="Castanera R."/>
            <person name="Culley D."/>
            <person name="Daum C."/>
            <person name="Ezra D."/>
            <person name="Gonzalez J."/>
            <person name="Henrissat B."/>
            <person name="Kuo A."/>
            <person name="Liang C."/>
            <person name="Lipzen A."/>
            <person name="Lutzoni F."/>
            <person name="Magnuson J."/>
            <person name="Mondo S."/>
            <person name="Nolan M."/>
            <person name="Ohm R."/>
            <person name="Pangilinan J."/>
            <person name="Park H.-J."/>
            <person name="Ramirez L."/>
            <person name="Alfaro M."/>
            <person name="Sun H."/>
            <person name="Tritt A."/>
            <person name="Yoshinaga Y."/>
            <person name="Zwiers L.-H."/>
            <person name="Turgeon B."/>
            <person name="Goodwin S."/>
            <person name="Spatafora J."/>
            <person name="Crous P."/>
            <person name="Grigoriev I."/>
        </authorList>
    </citation>
    <scope>NUCLEOTIDE SEQUENCE</scope>
    <source>
        <strain evidence="2">CBS 113389</strain>
    </source>
</reference>
<evidence type="ECO:0000256" key="1">
    <source>
        <dbReference type="SAM" id="MobiDB-lite"/>
    </source>
</evidence>
<accession>A0A6A6Q6N8</accession>
<feature type="region of interest" description="Disordered" evidence="1">
    <location>
        <begin position="1"/>
        <end position="31"/>
    </location>
</feature>
<dbReference type="AlphaFoldDB" id="A0A6A6Q6N8"/>
<sequence length="190" mass="21986">MDQPNGASNGTSNDTSNETTPMSSGAPDTNNRARAVFDSSLRAQWRAHVRDNHISATEHVSDMELDTIFNLHGVVSCSWLFYRLAFYTYGAWDERTRGYYDHAREMADYCRSHFVIRHWDSYFQRSAVEQAQMTADEVFDELQEEGIVAEIADRQLNPRRNDQDPGQLSRLRDGFRRLQQWEPLESTGQD</sequence>